<evidence type="ECO:0000313" key="2">
    <source>
        <dbReference type="Proteomes" id="UP001059836"/>
    </source>
</evidence>
<keyword evidence="2" id="KW-1185">Reference proteome</keyword>
<sequence length="480" mass="51429">MRRSSARFPRCGFVRSGFVRLGFVQTAGVILAASALWTSAATTVSAVPPNMRPVPEQVTETIDSVIPPAPYPRLTTIPDRAKAPGYPHSVLELRAAILPSPVGDAFFDVWPTNLKGKKPGTVLRSRDVTAVAAPLVTVPIQSARQLKFVSTDALGQPSFGTATVITPRTRWTGRGSRPILINNLPIDSMGTKCTSGYTLAHGFSGDTNTSDFFPPTTQLALHRGYAVIVPDHQGPRMAYAEPTTAGHIVLDSVRAVSDYDRQSFGESKVAMTGYSGGAIATNGATRLAGEYAPDIAPRLVGAAMGGVPADYRILTASMNANLATGLFHEAMFGLARERPELLTLANNAAQWLVTSPLKDGCATWGILGGLTFLPAQLLSNDNDPFNSPVAEHIYAITKMADKKSVVPLYVYQGAQEFWIPPAGTRDLFAEQCRLGADVTYREVPGEHFLATVTGYPDAITWLDDRLRGKPAPNDCPRHTG</sequence>
<dbReference type="PANTHER" id="PTHR34853:SF1">
    <property type="entry name" value="LIPASE 5"/>
    <property type="match status" value="1"/>
</dbReference>
<dbReference type="RefSeq" id="WP_213246230.1">
    <property type="nucleotide sequence ID" value="NZ_CP045806.1"/>
</dbReference>
<dbReference type="Gene3D" id="3.40.50.1820">
    <property type="entry name" value="alpha/beta hydrolase"/>
    <property type="match status" value="1"/>
</dbReference>
<accession>A0ABX6ID25</accession>
<dbReference type="Proteomes" id="UP001059836">
    <property type="component" value="Chromosome"/>
</dbReference>
<gene>
    <name evidence="1" type="ORF">GII31_01735</name>
</gene>
<dbReference type="PANTHER" id="PTHR34853">
    <property type="match status" value="1"/>
</dbReference>
<organism evidence="1 2">
    <name type="scientific">Gordonia pseudamarae</name>
    <dbReference type="NCBI Taxonomy" id="2831662"/>
    <lineage>
        <taxon>Bacteria</taxon>
        <taxon>Bacillati</taxon>
        <taxon>Actinomycetota</taxon>
        <taxon>Actinomycetes</taxon>
        <taxon>Mycobacteriales</taxon>
        <taxon>Gordoniaceae</taxon>
        <taxon>Gordonia</taxon>
    </lineage>
</organism>
<dbReference type="Gene3D" id="1.10.260.130">
    <property type="match status" value="1"/>
</dbReference>
<proteinExistence type="predicted"/>
<evidence type="ECO:0000313" key="1">
    <source>
        <dbReference type="EMBL" id="QHN33813.1"/>
    </source>
</evidence>
<name>A0ABX6ID25_9ACTN</name>
<dbReference type="Pfam" id="PF03583">
    <property type="entry name" value="LIP"/>
    <property type="match status" value="1"/>
</dbReference>
<protein>
    <submittedName>
        <fullName evidence="1">Lipase</fullName>
    </submittedName>
</protein>
<dbReference type="SUPFAM" id="SSF53474">
    <property type="entry name" value="alpha/beta-Hydrolases"/>
    <property type="match status" value="1"/>
</dbReference>
<reference evidence="1" key="1">
    <citation type="journal article" date="2021" name="Nat. Microbiol.">
        <title>Cocultivation of an ultrasmall environmental parasitic bacterium with lytic ability against bacteria associated with wastewater foams.</title>
        <authorList>
            <person name="Batinovic S."/>
            <person name="Rose J.J.A."/>
            <person name="Ratcliffe J."/>
            <person name="Seviour R.J."/>
            <person name="Petrovski S."/>
        </authorList>
    </citation>
    <scope>NUCLEOTIDE SEQUENCE</scope>
    <source>
        <strain evidence="1">CON9</strain>
    </source>
</reference>
<dbReference type="EMBL" id="CP045809">
    <property type="protein sequence ID" value="QHN33813.1"/>
    <property type="molecule type" value="Genomic_DNA"/>
</dbReference>
<dbReference type="InterPro" id="IPR029058">
    <property type="entry name" value="AB_hydrolase_fold"/>
</dbReference>
<dbReference type="InterPro" id="IPR005152">
    <property type="entry name" value="Lipase_secreted"/>
</dbReference>